<protein>
    <submittedName>
        <fullName evidence="1">Uncharacterized protein</fullName>
    </submittedName>
</protein>
<dbReference type="EMBL" id="MN740609">
    <property type="protein sequence ID" value="QHU35518.1"/>
    <property type="molecule type" value="Genomic_DNA"/>
</dbReference>
<proteinExistence type="predicted"/>
<reference evidence="1" key="1">
    <citation type="journal article" date="2020" name="Nature">
        <title>Giant virus diversity and host interactions through global metagenomics.</title>
        <authorList>
            <person name="Schulz F."/>
            <person name="Roux S."/>
            <person name="Paez-Espino D."/>
            <person name="Jungbluth S."/>
            <person name="Walsh D.A."/>
            <person name="Denef V.J."/>
            <person name="McMahon K.D."/>
            <person name="Konstantinidis K.T."/>
            <person name="Eloe-Fadrosh E.A."/>
            <person name="Kyrpides N.C."/>
            <person name="Woyke T."/>
        </authorList>
    </citation>
    <scope>NUCLEOTIDE SEQUENCE</scope>
    <source>
        <strain evidence="1">GVMAG-S-1029409-49</strain>
    </source>
</reference>
<evidence type="ECO:0000313" key="1">
    <source>
        <dbReference type="EMBL" id="QHU35518.1"/>
    </source>
</evidence>
<organism evidence="1">
    <name type="scientific">viral metagenome</name>
    <dbReference type="NCBI Taxonomy" id="1070528"/>
    <lineage>
        <taxon>unclassified sequences</taxon>
        <taxon>metagenomes</taxon>
        <taxon>organismal metagenomes</taxon>
    </lineage>
</organism>
<sequence length="45" mass="5549">MIPQRWDYDVYTYMACIPTYTYKQMITEIKHMLIAMYRNESVSYS</sequence>
<dbReference type="AlphaFoldDB" id="A0A6C0LZQ3"/>
<name>A0A6C0LZQ3_9ZZZZ</name>
<accession>A0A6C0LZQ3</accession>